<evidence type="ECO:0000256" key="1">
    <source>
        <dbReference type="ARBA" id="ARBA00022737"/>
    </source>
</evidence>
<sequence length="169" mass="19068">MAQNNVLTNTVQDKIAFELEKNGFFAICCSGNIFEFMEVVPFISNIPRLLSEYDHHGRLCTHVVARFDLNNAVMKIELLMNMGADVTARESLTGDSLLHIAVSSKNYKLAKWLCQNPRVDTGAINYAYQTPYHLAFLLRDQKMIEIFKTNGAVCDDPVSSSCSDEFYTL</sequence>
<dbReference type="Pfam" id="PF13606">
    <property type="entry name" value="Ank_3"/>
    <property type="match status" value="1"/>
</dbReference>
<dbReference type="GO" id="GO:0051059">
    <property type="term" value="F:NF-kappaB binding"/>
    <property type="evidence" value="ECO:0007669"/>
    <property type="project" value="TreeGrafter"/>
</dbReference>
<name>B7S8X6_GLYIN</name>
<dbReference type="EMBL" id="EF710655">
    <property type="protein sequence ID" value="ACE75351.1"/>
    <property type="molecule type" value="Genomic_DNA"/>
</dbReference>
<dbReference type="InterPro" id="IPR051070">
    <property type="entry name" value="NF-kappa-B_inhibitor"/>
</dbReference>
<reference evidence="3" key="1">
    <citation type="submission" date="2007-06" db="EMBL/GenBank/DDBJ databases">
        <title>Bracovirus Evolution: Comparative Genomics of Multiple Viral and Proviral Genomes.</title>
        <authorList>
            <person name="Desjardins C.A."/>
            <person name="Gundersen-Rindal D.E."/>
            <person name="Hostetler J.B."/>
            <person name="Tallon L.J."/>
            <person name="Utterback T.R."/>
            <person name="Fuester R.W."/>
            <person name="Schatz M.C."/>
            <person name="Pedroni M.J."/>
            <person name="Fadrosh D.W."/>
            <person name="Haas B.J."/>
            <person name="Toms B.S."/>
            <person name="Chen D."/>
            <person name="Nene V."/>
        </authorList>
    </citation>
    <scope>NUCLEOTIDE SEQUENCE</scope>
</reference>
<dbReference type="PANTHER" id="PTHR46680:SF3">
    <property type="entry name" value="NF-KAPPA-B INHIBITOR CACTUS"/>
    <property type="match status" value="1"/>
</dbReference>
<keyword evidence="2" id="KW-0040">ANK repeat</keyword>
<dbReference type="PANTHER" id="PTHR46680">
    <property type="entry name" value="NF-KAPPA-B INHIBITOR ALPHA"/>
    <property type="match status" value="1"/>
</dbReference>
<accession>B7S8X6</accession>
<dbReference type="SUPFAM" id="SSF48403">
    <property type="entry name" value="Ankyrin repeat"/>
    <property type="match status" value="1"/>
</dbReference>
<dbReference type="InterPro" id="IPR036770">
    <property type="entry name" value="Ankyrin_rpt-contain_sf"/>
</dbReference>
<dbReference type="InterPro" id="IPR002110">
    <property type="entry name" value="Ankyrin_rpt"/>
</dbReference>
<evidence type="ECO:0000256" key="2">
    <source>
        <dbReference type="ARBA" id="ARBA00023043"/>
    </source>
</evidence>
<proteinExistence type="predicted"/>
<organism evidence="3">
    <name type="scientific">Glyptapanteles indiensis</name>
    <name type="common">Parasitoid wasp</name>
    <dbReference type="NCBI Taxonomy" id="92994"/>
    <lineage>
        <taxon>Eukaryota</taxon>
        <taxon>Metazoa</taxon>
        <taxon>Ecdysozoa</taxon>
        <taxon>Arthropoda</taxon>
        <taxon>Hexapoda</taxon>
        <taxon>Insecta</taxon>
        <taxon>Pterygota</taxon>
        <taxon>Neoptera</taxon>
        <taxon>Endopterygota</taxon>
        <taxon>Hymenoptera</taxon>
        <taxon>Apocrita</taxon>
        <taxon>Ichneumonoidea</taxon>
        <taxon>Braconidae</taxon>
        <taxon>Microgastrinae</taxon>
        <taxon>Glyptapanteles</taxon>
    </lineage>
</organism>
<dbReference type="AlphaFoldDB" id="B7S8X6"/>
<dbReference type="GO" id="GO:0071356">
    <property type="term" value="P:cellular response to tumor necrosis factor"/>
    <property type="evidence" value="ECO:0007669"/>
    <property type="project" value="TreeGrafter"/>
</dbReference>
<protein>
    <submittedName>
        <fullName evidence="3">Viral ankyrin</fullName>
    </submittedName>
</protein>
<keyword evidence="1" id="KW-0677">Repeat</keyword>
<gene>
    <name evidence="3" type="ORF">GIP_L2_0020</name>
</gene>
<dbReference type="Gene3D" id="1.25.40.20">
    <property type="entry name" value="Ankyrin repeat-containing domain"/>
    <property type="match status" value="1"/>
</dbReference>
<evidence type="ECO:0000313" key="3">
    <source>
        <dbReference type="EMBL" id="ACE75351.1"/>
    </source>
</evidence>
<dbReference type="GO" id="GO:0005829">
    <property type="term" value="C:cytosol"/>
    <property type="evidence" value="ECO:0007669"/>
    <property type="project" value="TreeGrafter"/>
</dbReference>
<dbReference type="SMART" id="SM00248">
    <property type="entry name" value="ANK"/>
    <property type="match status" value="3"/>
</dbReference>